<gene>
    <name evidence="8" type="ORF">HB776_03375</name>
</gene>
<dbReference type="GO" id="GO:0016987">
    <property type="term" value="F:sigma factor activity"/>
    <property type="evidence" value="ECO:0007669"/>
    <property type="project" value="UniProtKB-KW"/>
</dbReference>
<evidence type="ECO:0000259" key="6">
    <source>
        <dbReference type="Pfam" id="PF04542"/>
    </source>
</evidence>
<dbReference type="RefSeq" id="WP_184519357.1">
    <property type="nucleotide sequence ID" value="NZ_CP050292.1"/>
</dbReference>
<feature type="domain" description="RNA polymerase sigma factor 70 region 4 type 2" evidence="7">
    <location>
        <begin position="118"/>
        <end position="168"/>
    </location>
</feature>
<name>A0A7G6U8E6_9BRAD</name>
<evidence type="ECO:0000256" key="3">
    <source>
        <dbReference type="ARBA" id="ARBA00023082"/>
    </source>
</evidence>
<evidence type="ECO:0000313" key="9">
    <source>
        <dbReference type="Proteomes" id="UP000515291"/>
    </source>
</evidence>
<reference evidence="9" key="1">
    <citation type="journal article" date="2020" name="Mol. Plant Microbe">
        <title>Rhizobial microsymbionts of the narrowly endemic Oxytropis species growing in Kamchatka are characterized by significant genetic diversity and possess a set of genes that are associated with T3SS and T6SS secretion systems and can affect the development of symbiosis.</title>
        <authorList>
            <person name="Safronova V."/>
            <person name="Guro P."/>
            <person name="Sazanova A."/>
            <person name="Kuznetsova I."/>
            <person name="Belimov A."/>
            <person name="Yakubov V."/>
            <person name="Chirak E."/>
            <person name="Afonin A."/>
            <person name="Gogolev Y."/>
            <person name="Andronov E."/>
            <person name="Tikhonovich I."/>
        </authorList>
    </citation>
    <scope>NUCLEOTIDE SEQUENCE [LARGE SCALE GENOMIC DNA]</scope>
    <source>
        <strain evidence="9">581</strain>
    </source>
</reference>
<sequence>MSPEPTADLIDRIVALRPTLRRQAAFLIGKRTHIGSPDDLLQDTIVTALQSLHHYADDNLSGWLTAILKGHVRNASRRARIRTSVPLSPPGLRAEGGADAMELPVAATQELRLEVNDVVDALRKLSAADQEIIWLARVDELTHEQIAERLRVPLGTLHSRLSRATARLRDTYETGPTAGNVRSSFHPHRAA</sequence>
<dbReference type="SUPFAM" id="SSF88946">
    <property type="entry name" value="Sigma2 domain of RNA polymerase sigma factors"/>
    <property type="match status" value="1"/>
</dbReference>
<dbReference type="NCBIfam" id="TIGR02937">
    <property type="entry name" value="sigma70-ECF"/>
    <property type="match status" value="1"/>
</dbReference>
<dbReference type="InterPro" id="IPR013324">
    <property type="entry name" value="RNA_pol_sigma_r3/r4-like"/>
</dbReference>
<accession>A0A7G6U8E6</accession>
<keyword evidence="2" id="KW-0805">Transcription regulation</keyword>
<feature type="domain" description="RNA polymerase sigma-70 region 2" evidence="6">
    <location>
        <begin position="18"/>
        <end position="80"/>
    </location>
</feature>
<dbReference type="InterPro" id="IPR013325">
    <property type="entry name" value="RNA_pol_sigma_r2"/>
</dbReference>
<dbReference type="GO" id="GO:0006352">
    <property type="term" value="P:DNA-templated transcription initiation"/>
    <property type="evidence" value="ECO:0007669"/>
    <property type="project" value="InterPro"/>
</dbReference>
<dbReference type="Gene3D" id="1.10.1740.10">
    <property type="match status" value="1"/>
</dbReference>
<keyword evidence="4" id="KW-0804">Transcription</keyword>
<evidence type="ECO:0000256" key="5">
    <source>
        <dbReference type="SAM" id="MobiDB-lite"/>
    </source>
</evidence>
<dbReference type="Pfam" id="PF08281">
    <property type="entry name" value="Sigma70_r4_2"/>
    <property type="match status" value="1"/>
</dbReference>
<feature type="region of interest" description="Disordered" evidence="5">
    <location>
        <begin position="171"/>
        <end position="191"/>
    </location>
</feature>
<dbReference type="PANTHER" id="PTHR43133">
    <property type="entry name" value="RNA POLYMERASE ECF-TYPE SIGMA FACTO"/>
    <property type="match status" value="1"/>
</dbReference>
<evidence type="ECO:0000259" key="7">
    <source>
        <dbReference type="Pfam" id="PF08281"/>
    </source>
</evidence>
<comment type="similarity">
    <text evidence="1">Belongs to the sigma-70 factor family. ECF subfamily.</text>
</comment>
<organism evidence="8 9">
    <name type="scientific">Tardiphaga robiniae</name>
    <dbReference type="NCBI Taxonomy" id="943830"/>
    <lineage>
        <taxon>Bacteria</taxon>
        <taxon>Pseudomonadati</taxon>
        <taxon>Pseudomonadota</taxon>
        <taxon>Alphaproteobacteria</taxon>
        <taxon>Hyphomicrobiales</taxon>
        <taxon>Nitrobacteraceae</taxon>
        <taxon>Tardiphaga</taxon>
    </lineage>
</organism>
<dbReference type="CDD" id="cd06171">
    <property type="entry name" value="Sigma70_r4"/>
    <property type="match status" value="1"/>
</dbReference>
<evidence type="ECO:0000256" key="2">
    <source>
        <dbReference type="ARBA" id="ARBA00023015"/>
    </source>
</evidence>
<dbReference type="PANTHER" id="PTHR43133:SF25">
    <property type="entry name" value="RNA POLYMERASE SIGMA FACTOR RFAY-RELATED"/>
    <property type="match status" value="1"/>
</dbReference>
<keyword evidence="3" id="KW-0731">Sigma factor</keyword>
<dbReference type="InterPro" id="IPR007627">
    <property type="entry name" value="RNA_pol_sigma70_r2"/>
</dbReference>
<dbReference type="KEGG" id="trb:HB776_03375"/>
<dbReference type="GO" id="GO:0003677">
    <property type="term" value="F:DNA binding"/>
    <property type="evidence" value="ECO:0007669"/>
    <property type="project" value="InterPro"/>
</dbReference>
<dbReference type="InterPro" id="IPR039425">
    <property type="entry name" value="RNA_pol_sigma-70-like"/>
</dbReference>
<dbReference type="Gene3D" id="1.10.10.10">
    <property type="entry name" value="Winged helix-like DNA-binding domain superfamily/Winged helix DNA-binding domain"/>
    <property type="match status" value="1"/>
</dbReference>
<dbReference type="InterPro" id="IPR014284">
    <property type="entry name" value="RNA_pol_sigma-70_dom"/>
</dbReference>
<dbReference type="Pfam" id="PF04542">
    <property type="entry name" value="Sigma70_r2"/>
    <property type="match status" value="1"/>
</dbReference>
<dbReference type="EMBL" id="CP050292">
    <property type="protein sequence ID" value="QND75278.1"/>
    <property type="molecule type" value="Genomic_DNA"/>
</dbReference>
<dbReference type="AlphaFoldDB" id="A0A7G6U8E6"/>
<dbReference type="InterPro" id="IPR036388">
    <property type="entry name" value="WH-like_DNA-bd_sf"/>
</dbReference>
<protein>
    <submittedName>
        <fullName evidence="8">Sigma-70 family RNA polymerase sigma factor</fullName>
    </submittedName>
</protein>
<dbReference type="InterPro" id="IPR013249">
    <property type="entry name" value="RNA_pol_sigma70_r4_t2"/>
</dbReference>
<evidence type="ECO:0000256" key="1">
    <source>
        <dbReference type="ARBA" id="ARBA00010641"/>
    </source>
</evidence>
<proteinExistence type="inferred from homology"/>
<evidence type="ECO:0000313" key="8">
    <source>
        <dbReference type="EMBL" id="QND75278.1"/>
    </source>
</evidence>
<dbReference type="Proteomes" id="UP000515291">
    <property type="component" value="Chromosome"/>
</dbReference>
<dbReference type="SUPFAM" id="SSF88659">
    <property type="entry name" value="Sigma3 and sigma4 domains of RNA polymerase sigma factors"/>
    <property type="match status" value="1"/>
</dbReference>
<evidence type="ECO:0000256" key="4">
    <source>
        <dbReference type="ARBA" id="ARBA00023163"/>
    </source>
</evidence>